<dbReference type="KEGG" id="tbg:TbgDal_I585"/>
<proteinExistence type="predicted"/>
<organism evidence="1 2">
    <name type="scientific">Trypanosoma brucei gambiense (strain MHOM/CI/86/DAL972)</name>
    <dbReference type="NCBI Taxonomy" id="679716"/>
    <lineage>
        <taxon>Eukaryota</taxon>
        <taxon>Discoba</taxon>
        <taxon>Euglenozoa</taxon>
        <taxon>Kinetoplastea</taxon>
        <taxon>Metakinetoplastina</taxon>
        <taxon>Trypanosomatida</taxon>
        <taxon>Trypanosomatidae</taxon>
        <taxon>Trypanosoma</taxon>
    </lineage>
</organism>
<gene>
    <name evidence="1" type="ORF">TbgDal_I585</name>
</gene>
<dbReference type="GeneID" id="23858458"/>
<dbReference type="AlphaFoldDB" id="C9ZI74"/>
<accession>C9ZI74</accession>
<name>C9ZI74_TRYB9</name>
<protein>
    <submittedName>
        <fullName evidence="1">Uncharacterized protein</fullName>
    </submittedName>
</protein>
<evidence type="ECO:0000313" key="2">
    <source>
        <dbReference type="Proteomes" id="UP000002316"/>
    </source>
</evidence>
<reference evidence="2" key="1">
    <citation type="journal article" date="2010" name="PLoS Negl. Trop. Dis.">
        <title>The genome sequence of Trypanosoma brucei gambiense, causative agent of chronic human african trypanosomiasis.</title>
        <authorList>
            <person name="Jackson A.P."/>
            <person name="Sanders M."/>
            <person name="Berry A."/>
            <person name="McQuillan J."/>
            <person name="Aslett M.A."/>
            <person name="Quail M.A."/>
            <person name="Chukualim B."/>
            <person name="Capewell P."/>
            <person name="MacLeod A."/>
            <person name="Melville S.E."/>
            <person name="Gibson W."/>
            <person name="Barry J.D."/>
            <person name="Berriman M."/>
            <person name="Hertz-Fowler C."/>
        </authorList>
    </citation>
    <scope>NUCLEOTIDE SEQUENCE [LARGE SCALE GENOMIC DNA]</scope>
    <source>
        <strain evidence="2">MHOM/CI/86/DAL972</strain>
    </source>
</reference>
<evidence type="ECO:0000313" key="1">
    <source>
        <dbReference type="EMBL" id="CBH08866.1"/>
    </source>
</evidence>
<sequence>MCVTSDMLRIHARNEVSGGEQINRDGHDFLLNVNIKRLIQFVRPMKKEKKKEKKHFRCHSRAIGLVEVVEELRYGMCCSL</sequence>
<dbReference type="EMBL" id="FN554964">
    <property type="protein sequence ID" value="CBH08866.1"/>
    <property type="molecule type" value="Genomic_DNA"/>
</dbReference>
<dbReference type="RefSeq" id="XP_011771307.1">
    <property type="nucleotide sequence ID" value="XM_011773005.1"/>
</dbReference>
<dbReference type="Proteomes" id="UP000002316">
    <property type="component" value="Chromosome 1"/>
</dbReference>